<dbReference type="Gene3D" id="3.40.50.300">
    <property type="entry name" value="P-loop containing nucleotide triphosphate hydrolases"/>
    <property type="match status" value="1"/>
</dbReference>
<dbReference type="Pfam" id="PF02954">
    <property type="entry name" value="HTH_8"/>
    <property type="match status" value="1"/>
</dbReference>
<dbReference type="Gene3D" id="1.10.8.60">
    <property type="match status" value="1"/>
</dbReference>
<keyword evidence="2" id="KW-0067">ATP-binding</keyword>
<dbReference type="PROSITE" id="PS50045">
    <property type="entry name" value="SIGMA54_INTERACT_4"/>
    <property type="match status" value="1"/>
</dbReference>
<evidence type="ECO:0000256" key="6">
    <source>
        <dbReference type="PROSITE-ProRule" id="PRU00169"/>
    </source>
</evidence>
<feature type="modified residue" description="4-aspartylphosphate" evidence="6">
    <location>
        <position position="59"/>
    </location>
</feature>
<dbReference type="Proteomes" id="UP000242175">
    <property type="component" value="Chromosome large"/>
</dbReference>
<dbReference type="InterPro" id="IPR009057">
    <property type="entry name" value="Homeodomain-like_sf"/>
</dbReference>
<keyword evidence="1" id="KW-0547">Nucleotide-binding</keyword>
<dbReference type="RefSeq" id="WP_089072612.1">
    <property type="nucleotide sequence ID" value="NZ_CBCSAM010000001.1"/>
</dbReference>
<sequence>MLKGTSNKKSILIVEDSQSEASLYYKYLAPLDFNIQISLNGKDALNKLKEKEIDLILLDIQLPDMSGIQILKHIHKKKLNILSIIMTGNASIDLAINAMKLGAKDFILKPLKSSQIRISINKLLFPDTDLIQSKVSNAEKQTFIGSCPQMKDVFRIIKSSSKSKATIFITGESGTGKEICAETVHAMSTRSSKRFIALNCAAIPKDLMESEIFGHVKGAFTDASVERKGAAELVDGGTLFLDEICEMAINLQSKLLRFLQSGEYQKVGTSEIMYSDVKIVCATNRDPWEAVEKGLFRKDLFYRLFVIPIGLPPLRERGADILQIANSILLSVSIEESKKFTSFSSDTQEAFLRYTWPGNIRQLKNIITNIVVLNEGDVVEYQMLPNILKFENNKQIHIISSFDEKPQKTLDKIVPLWIHEKRYIEEVIELCDGNIPRAAKFLEVSSSTIYRKLQTWKDIN</sequence>
<dbReference type="CDD" id="cd00009">
    <property type="entry name" value="AAA"/>
    <property type="match status" value="1"/>
</dbReference>
<dbReference type="InterPro" id="IPR058031">
    <property type="entry name" value="AAA_lid_NorR"/>
</dbReference>
<evidence type="ECO:0000256" key="2">
    <source>
        <dbReference type="ARBA" id="ARBA00022840"/>
    </source>
</evidence>
<dbReference type="GO" id="GO:0043565">
    <property type="term" value="F:sequence-specific DNA binding"/>
    <property type="evidence" value="ECO:0007669"/>
    <property type="project" value="InterPro"/>
</dbReference>
<dbReference type="PANTHER" id="PTHR32071">
    <property type="entry name" value="TRANSCRIPTIONAL REGULATORY PROTEIN"/>
    <property type="match status" value="1"/>
</dbReference>
<evidence type="ECO:0000256" key="3">
    <source>
        <dbReference type="ARBA" id="ARBA00023015"/>
    </source>
</evidence>
<dbReference type="SUPFAM" id="SSF46689">
    <property type="entry name" value="Homeodomain-like"/>
    <property type="match status" value="1"/>
</dbReference>
<dbReference type="PROSITE" id="PS00688">
    <property type="entry name" value="SIGMA54_INTERACT_3"/>
    <property type="match status" value="1"/>
</dbReference>
<keyword evidence="4" id="KW-0238">DNA-binding</keyword>
<dbReference type="Pfam" id="PF25601">
    <property type="entry name" value="AAA_lid_14"/>
    <property type="match status" value="1"/>
</dbReference>
<dbReference type="InterPro" id="IPR002078">
    <property type="entry name" value="Sigma_54_int"/>
</dbReference>
<evidence type="ECO:0000259" key="8">
    <source>
        <dbReference type="PROSITE" id="PS50110"/>
    </source>
</evidence>
<evidence type="ECO:0000313" key="10">
    <source>
        <dbReference type="Proteomes" id="UP000242175"/>
    </source>
</evidence>
<feature type="domain" description="Sigma-54 factor interaction" evidence="7">
    <location>
        <begin position="143"/>
        <end position="372"/>
    </location>
</feature>
<dbReference type="FunFam" id="3.40.50.300:FF:000006">
    <property type="entry name" value="DNA-binding transcriptional regulator NtrC"/>
    <property type="match status" value="1"/>
</dbReference>
<keyword evidence="6" id="KW-0597">Phosphoprotein</keyword>
<dbReference type="InterPro" id="IPR003593">
    <property type="entry name" value="AAA+_ATPase"/>
</dbReference>
<dbReference type="SMART" id="SM00382">
    <property type="entry name" value="AAA"/>
    <property type="match status" value="1"/>
</dbReference>
<evidence type="ECO:0000256" key="5">
    <source>
        <dbReference type="ARBA" id="ARBA00023163"/>
    </source>
</evidence>
<dbReference type="SUPFAM" id="SSF52172">
    <property type="entry name" value="CheY-like"/>
    <property type="match status" value="1"/>
</dbReference>
<dbReference type="OrthoDB" id="9804019at2"/>
<dbReference type="GO" id="GO:0005524">
    <property type="term" value="F:ATP binding"/>
    <property type="evidence" value="ECO:0007669"/>
    <property type="project" value="UniProtKB-KW"/>
</dbReference>
<dbReference type="PANTHER" id="PTHR32071:SF117">
    <property type="entry name" value="PTS-DEPENDENT DIHYDROXYACETONE KINASE OPERON REGULATORY PROTEIN-RELATED"/>
    <property type="match status" value="1"/>
</dbReference>
<accession>A0A220VC05</accession>
<dbReference type="SUPFAM" id="SSF52540">
    <property type="entry name" value="P-loop containing nucleoside triphosphate hydrolases"/>
    <property type="match status" value="1"/>
</dbReference>
<name>A0A220VC05_9GAMM</name>
<feature type="domain" description="Response regulatory" evidence="8">
    <location>
        <begin position="10"/>
        <end position="124"/>
    </location>
</feature>
<dbReference type="Gene3D" id="1.10.10.60">
    <property type="entry name" value="Homeodomain-like"/>
    <property type="match status" value="1"/>
</dbReference>
<dbReference type="GO" id="GO:0006355">
    <property type="term" value="P:regulation of DNA-templated transcription"/>
    <property type="evidence" value="ECO:0007669"/>
    <property type="project" value="InterPro"/>
</dbReference>
<evidence type="ECO:0000259" key="7">
    <source>
        <dbReference type="PROSITE" id="PS50045"/>
    </source>
</evidence>
<dbReference type="InterPro" id="IPR027417">
    <property type="entry name" value="P-loop_NTPase"/>
</dbReference>
<dbReference type="InterPro" id="IPR002197">
    <property type="entry name" value="HTH_Fis"/>
</dbReference>
<organism evidence="9 10">
    <name type="scientific">Paraphotobacterium marinum</name>
    <dbReference type="NCBI Taxonomy" id="1755811"/>
    <lineage>
        <taxon>Bacteria</taxon>
        <taxon>Pseudomonadati</taxon>
        <taxon>Pseudomonadota</taxon>
        <taxon>Gammaproteobacteria</taxon>
        <taxon>Vibrionales</taxon>
        <taxon>Vibrionaceae</taxon>
        <taxon>Paraphotobacterium</taxon>
    </lineage>
</organism>
<evidence type="ECO:0000313" key="9">
    <source>
        <dbReference type="EMBL" id="ASK77702.1"/>
    </source>
</evidence>
<dbReference type="GO" id="GO:0000160">
    <property type="term" value="P:phosphorelay signal transduction system"/>
    <property type="evidence" value="ECO:0007669"/>
    <property type="project" value="InterPro"/>
</dbReference>
<dbReference type="PROSITE" id="PS50110">
    <property type="entry name" value="RESPONSE_REGULATORY"/>
    <property type="match status" value="1"/>
</dbReference>
<dbReference type="InterPro" id="IPR025944">
    <property type="entry name" value="Sigma_54_int_dom_CS"/>
</dbReference>
<dbReference type="InterPro" id="IPR011006">
    <property type="entry name" value="CheY-like_superfamily"/>
</dbReference>
<protein>
    <submittedName>
        <fullName evidence="9">Sigma-54-dependent Fis family transcriptional regulator</fullName>
    </submittedName>
</protein>
<dbReference type="Pfam" id="PF00158">
    <property type="entry name" value="Sigma54_activat"/>
    <property type="match status" value="1"/>
</dbReference>
<proteinExistence type="predicted"/>
<dbReference type="AlphaFoldDB" id="A0A220VC05"/>
<evidence type="ECO:0000256" key="4">
    <source>
        <dbReference type="ARBA" id="ARBA00023125"/>
    </source>
</evidence>
<keyword evidence="5" id="KW-0804">Transcription</keyword>
<keyword evidence="3" id="KW-0805">Transcription regulation</keyword>
<evidence type="ECO:0000256" key="1">
    <source>
        <dbReference type="ARBA" id="ARBA00022741"/>
    </source>
</evidence>
<dbReference type="Gene3D" id="3.40.50.2300">
    <property type="match status" value="1"/>
</dbReference>
<keyword evidence="10" id="KW-1185">Reference proteome</keyword>
<dbReference type="InterPro" id="IPR001789">
    <property type="entry name" value="Sig_transdc_resp-reg_receiver"/>
</dbReference>
<dbReference type="KEGG" id="pmai:CF386_00655"/>
<reference evidence="9 10" key="1">
    <citation type="journal article" date="2016" name="Int. J. Syst. Evol. Microbiol.">
        <title>Paraphotobacterium marinum gen. nov., sp. nov., a member of the family Vibrionaceae, isolated from surface seawater.</title>
        <authorList>
            <person name="Huang Z."/>
            <person name="Dong C."/>
            <person name="Shao Z."/>
        </authorList>
    </citation>
    <scope>NUCLEOTIDE SEQUENCE [LARGE SCALE GENOMIC DNA]</scope>
    <source>
        <strain evidence="9 10">NSCS20N07D</strain>
    </source>
</reference>
<dbReference type="Pfam" id="PF00072">
    <property type="entry name" value="Response_reg"/>
    <property type="match status" value="1"/>
</dbReference>
<dbReference type="SMART" id="SM00448">
    <property type="entry name" value="REC"/>
    <property type="match status" value="1"/>
</dbReference>
<dbReference type="EMBL" id="CP022355">
    <property type="protein sequence ID" value="ASK77702.1"/>
    <property type="molecule type" value="Genomic_DNA"/>
</dbReference>
<gene>
    <name evidence="9" type="ORF">CF386_00655</name>
</gene>